<proteinExistence type="predicted"/>
<comment type="caution">
    <text evidence="1">The sequence shown here is derived from an EMBL/GenBank/DDBJ whole genome shotgun (WGS) entry which is preliminary data.</text>
</comment>
<accession>A0ABX9QQD4</accession>
<dbReference type="Proteomes" id="UP000278907">
    <property type="component" value="Unassembled WGS sequence"/>
</dbReference>
<gene>
    <name evidence="1" type="ORF">D7Y13_02250</name>
</gene>
<evidence type="ECO:0000313" key="1">
    <source>
        <dbReference type="EMBL" id="RKI16585.1"/>
    </source>
</evidence>
<keyword evidence="2" id="KW-1185">Reference proteome</keyword>
<protein>
    <submittedName>
        <fullName evidence="1">Uncharacterized protein</fullName>
    </submittedName>
</protein>
<reference evidence="1 2" key="1">
    <citation type="submission" date="2018-09" db="EMBL/GenBank/DDBJ databases">
        <authorList>
            <person name="Livingstone P.G."/>
            <person name="Whitworth D.E."/>
        </authorList>
    </citation>
    <scope>NUCLEOTIDE SEQUENCE [LARGE SCALE GENOMIC DNA]</scope>
    <source>
        <strain evidence="1 2">CA031B</strain>
    </source>
</reference>
<dbReference type="EMBL" id="RAWI01000009">
    <property type="protein sequence ID" value="RKI16585.1"/>
    <property type="molecule type" value="Genomic_DNA"/>
</dbReference>
<evidence type="ECO:0000313" key="2">
    <source>
        <dbReference type="Proteomes" id="UP000278907"/>
    </source>
</evidence>
<organism evidence="1 2">
    <name type="scientific">Corallococcus praedator</name>
    <dbReference type="NCBI Taxonomy" id="2316724"/>
    <lineage>
        <taxon>Bacteria</taxon>
        <taxon>Pseudomonadati</taxon>
        <taxon>Myxococcota</taxon>
        <taxon>Myxococcia</taxon>
        <taxon>Myxococcales</taxon>
        <taxon>Cystobacterineae</taxon>
        <taxon>Myxococcaceae</taxon>
        <taxon>Corallococcus</taxon>
    </lineage>
</organism>
<name>A0ABX9QQD4_9BACT</name>
<sequence>MPMGRSNGCIPTWAFGSESCATQGLSEEFPLGEGLTLEHSLGAARVQLLGRTGSFEVLTTLFQESAKPL</sequence>